<keyword evidence="6" id="KW-1185">Reference proteome</keyword>
<comment type="caution">
    <text evidence="5">The sequence shown here is derived from an EMBL/GenBank/DDBJ whole genome shotgun (WGS) entry which is preliminary data.</text>
</comment>
<dbReference type="InterPro" id="IPR007630">
    <property type="entry name" value="RNA_pol_sigma70_r4"/>
</dbReference>
<dbReference type="Gene3D" id="1.10.10.10">
    <property type="entry name" value="Winged helix-like DNA-binding domain superfamily/Winged helix DNA-binding domain"/>
    <property type="match status" value="1"/>
</dbReference>
<dbReference type="InterPro" id="IPR013324">
    <property type="entry name" value="RNA_pol_sigma_r3/r4-like"/>
</dbReference>
<evidence type="ECO:0000313" key="5">
    <source>
        <dbReference type="EMBL" id="TWH15964.1"/>
    </source>
</evidence>
<dbReference type="GO" id="GO:0006352">
    <property type="term" value="P:DNA-templated transcription initiation"/>
    <property type="evidence" value="ECO:0007669"/>
    <property type="project" value="InterPro"/>
</dbReference>
<sequence>MSEQDEPADAAAASHQGKAWTLEEDRQLVQEITTGASAEDIAQRHGRSVGGIRSRARRMIPPEERVATVDALGWMERTLAANPAYDWQSVLDRRRRARSSSRTGRRQGPAGEPRKRTADQRSPTPPAGADGVLVVWEAVTGHTLSGERRQEFLCRPATRVLTRFDDDTLRRAGRAVHDRTGTLLLETWALECRQPGLSDVTITVEQVVAAHPDVAADVRELVSAAAAEIRHDRARRALSRVIGLDGDPATLATVAKEMGLSRERIRQLVDKAFTRWAQPVEGTAGHHARTVLSELLAHPPQGGPVALLLDLAELAFPAANPRYSVKTLARVAGYVPASGMQHLFAEVTSLLRMRKRHLRKEAAAQRQLERATARIDRLLELADWPDELAPAPPSLHRLRSPDEVSADEDDDRRWYSPKLDRTVVYESKTELDVIRALDRSASVADFCEQPMAINYTVDGHSRTYYPDLMVTTTDGRCLLIEVKGNIADVALWANRAKARASRALCHSNGWGWLITDGRRNLHQHLSERHVEPSIATTVGRYLSDLGSLTWQQVRWIARTYDTSTTDIAALALQKGWRIDLHPWRLTLPTPGP</sequence>
<evidence type="ECO:0000256" key="1">
    <source>
        <dbReference type="SAM" id="Coils"/>
    </source>
</evidence>
<dbReference type="RefSeq" id="WP_145600912.1">
    <property type="nucleotide sequence ID" value="NZ_JOIJ01000025.1"/>
</dbReference>
<dbReference type="InterPro" id="IPR014833">
    <property type="entry name" value="TnsA_N"/>
</dbReference>
<protein>
    <submittedName>
        <fullName evidence="5">TnsA endonuclease-like protein</fullName>
    </submittedName>
</protein>
<keyword evidence="5" id="KW-0255">Endonuclease</keyword>
<dbReference type="OrthoDB" id="3403133at2"/>
<feature type="domain" description="TnsA endonuclease N-terminal" evidence="4">
    <location>
        <begin position="441"/>
        <end position="515"/>
    </location>
</feature>
<proteinExistence type="predicted"/>
<feature type="coiled-coil region" evidence="1">
    <location>
        <begin position="354"/>
        <end position="381"/>
    </location>
</feature>
<feature type="region of interest" description="Disordered" evidence="2">
    <location>
        <begin position="392"/>
        <end position="411"/>
    </location>
</feature>
<name>A0A660C3M3_9PSEU</name>
<evidence type="ECO:0000256" key="2">
    <source>
        <dbReference type="SAM" id="MobiDB-lite"/>
    </source>
</evidence>
<gene>
    <name evidence="5" type="ORF">JD82_04952</name>
</gene>
<dbReference type="GO" id="GO:0003700">
    <property type="term" value="F:DNA-binding transcription factor activity"/>
    <property type="evidence" value="ECO:0007669"/>
    <property type="project" value="InterPro"/>
</dbReference>
<evidence type="ECO:0000259" key="3">
    <source>
        <dbReference type="Pfam" id="PF04545"/>
    </source>
</evidence>
<dbReference type="InterPro" id="IPR036388">
    <property type="entry name" value="WH-like_DNA-bd_sf"/>
</dbReference>
<feature type="compositionally biased region" description="Basic residues" evidence="2">
    <location>
        <begin position="93"/>
        <end position="105"/>
    </location>
</feature>
<evidence type="ECO:0000259" key="4">
    <source>
        <dbReference type="Pfam" id="PF08722"/>
    </source>
</evidence>
<dbReference type="Pfam" id="PF04545">
    <property type="entry name" value="Sigma70_r4"/>
    <property type="match status" value="1"/>
</dbReference>
<dbReference type="SUPFAM" id="SSF88659">
    <property type="entry name" value="Sigma3 and sigma4 domains of RNA polymerase sigma factors"/>
    <property type="match status" value="1"/>
</dbReference>
<keyword evidence="5" id="KW-0540">Nuclease</keyword>
<organism evidence="5 6">
    <name type="scientific">Prauserella rugosa</name>
    <dbReference type="NCBI Taxonomy" id="43354"/>
    <lineage>
        <taxon>Bacteria</taxon>
        <taxon>Bacillati</taxon>
        <taxon>Actinomycetota</taxon>
        <taxon>Actinomycetes</taxon>
        <taxon>Pseudonocardiales</taxon>
        <taxon>Pseudonocardiaceae</taxon>
        <taxon>Prauserella</taxon>
    </lineage>
</organism>
<keyword evidence="5" id="KW-0378">Hydrolase</keyword>
<feature type="region of interest" description="Disordered" evidence="2">
    <location>
        <begin position="1"/>
        <end position="53"/>
    </location>
</feature>
<keyword evidence="1" id="KW-0175">Coiled coil</keyword>
<feature type="domain" description="RNA polymerase sigma-70 region 4" evidence="3">
    <location>
        <begin position="233"/>
        <end position="275"/>
    </location>
</feature>
<dbReference type="GO" id="GO:0004519">
    <property type="term" value="F:endonuclease activity"/>
    <property type="evidence" value="ECO:0007669"/>
    <property type="project" value="UniProtKB-KW"/>
</dbReference>
<dbReference type="AlphaFoldDB" id="A0A660C3M3"/>
<accession>A0A660C3M3</accession>
<dbReference type="Pfam" id="PF08722">
    <property type="entry name" value="Tn7_TnsA-like_N"/>
    <property type="match status" value="1"/>
</dbReference>
<dbReference type="EMBL" id="VLJV01000002">
    <property type="protein sequence ID" value="TWH15964.1"/>
    <property type="molecule type" value="Genomic_DNA"/>
</dbReference>
<evidence type="ECO:0000313" key="6">
    <source>
        <dbReference type="Proteomes" id="UP000317303"/>
    </source>
</evidence>
<dbReference type="Proteomes" id="UP000317303">
    <property type="component" value="Unassembled WGS sequence"/>
</dbReference>
<feature type="region of interest" description="Disordered" evidence="2">
    <location>
        <begin position="92"/>
        <end position="131"/>
    </location>
</feature>
<reference evidence="5 6" key="1">
    <citation type="submission" date="2019-07" db="EMBL/GenBank/DDBJ databases">
        <title>R&amp;d 2014.</title>
        <authorList>
            <person name="Klenk H.-P."/>
        </authorList>
    </citation>
    <scope>NUCLEOTIDE SEQUENCE [LARGE SCALE GENOMIC DNA]</scope>
    <source>
        <strain evidence="5 6">DSM 43194</strain>
    </source>
</reference>